<dbReference type="AlphaFoldDB" id="A0A8K0THY0"/>
<evidence type="ECO:0000256" key="1">
    <source>
        <dbReference type="SAM" id="MobiDB-lite"/>
    </source>
</evidence>
<accession>A0A8K0THY0</accession>
<dbReference type="Proteomes" id="UP000813385">
    <property type="component" value="Unassembled WGS sequence"/>
</dbReference>
<proteinExistence type="predicted"/>
<comment type="caution">
    <text evidence="2">The sequence shown here is derived from an EMBL/GenBank/DDBJ whole genome shotgun (WGS) entry which is preliminary data.</text>
</comment>
<protein>
    <submittedName>
        <fullName evidence="2">Uncharacterized protein</fullName>
    </submittedName>
</protein>
<feature type="region of interest" description="Disordered" evidence="1">
    <location>
        <begin position="1"/>
        <end position="40"/>
    </location>
</feature>
<sequence>MEVAPWDSDWRALTSNKNRDKGRRPSRCTSPGTSKHVSVGSDACRSLKLRKVLSGYLPSHGRAGRPRENTLVIVSKPDPTNYFQSPLTSLRPARSASNSRGWTDGEEPWPSRFPSLLLIILKSRSSPGPGVERHPSVCQWRLAPPPRAARTMQVWLLRQSSDYEYSPHLQHLQHLSIVLSSRTRKVLIGIRLESEGKHTPSLLFACHRYYATVRHRRR</sequence>
<reference evidence="2" key="1">
    <citation type="journal article" date="2021" name="Nat. Commun.">
        <title>Genetic determinants of endophytism in the Arabidopsis root mycobiome.</title>
        <authorList>
            <person name="Mesny F."/>
            <person name="Miyauchi S."/>
            <person name="Thiergart T."/>
            <person name="Pickel B."/>
            <person name="Atanasova L."/>
            <person name="Karlsson M."/>
            <person name="Huettel B."/>
            <person name="Barry K.W."/>
            <person name="Haridas S."/>
            <person name="Chen C."/>
            <person name="Bauer D."/>
            <person name="Andreopoulos W."/>
            <person name="Pangilinan J."/>
            <person name="LaButti K."/>
            <person name="Riley R."/>
            <person name="Lipzen A."/>
            <person name="Clum A."/>
            <person name="Drula E."/>
            <person name="Henrissat B."/>
            <person name="Kohler A."/>
            <person name="Grigoriev I.V."/>
            <person name="Martin F.M."/>
            <person name="Hacquard S."/>
        </authorList>
    </citation>
    <scope>NUCLEOTIDE SEQUENCE</scope>
    <source>
        <strain evidence="2">MPI-CAGE-AT-0016</strain>
    </source>
</reference>
<organism evidence="2 3">
    <name type="scientific">Plectosphaerella cucumerina</name>
    <dbReference type="NCBI Taxonomy" id="40658"/>
    <lineage>
        <taxon>Eukaryota</taxon>
        <taxon>Fungi</taxon>
        <taxon>Dikarya</taxon>
        <taxon>Ascomycota</taxon>
        <taxon>Pezizomycotina</taxon>
        <taxon>Sordariomycetes</taxon>
        <taxon>Hypocreomycetidae</taxon>
        <taxon>Glomerellales</taxon>
        <taxon>Plectosphaerellaceae</taxon>
        <taxon>Plectosphaerella</taxon>
    </lineage>
</organism>
<evidence type="ECO:0000313" key="2">
    <source>
        <dbReference type="EMBL" id="KAH7366743.1"/>
    </source>
</evidence>
<dbReference type="EMBL" id="JAGPXD010000002">
    <property type="protein sequence ID" value="KAH7366743.1"/>
    <property type="molecule type" value="Genomic_DNA"/>
</dbReference>
<evidence type="ECO:0000313" key="3">
    <source>
        <dbReference type="Proteomes" id="UP000813385"/>
    </source>
</evidence>
<name>A0A8K0THY0_9PEZI</name>
<feature type="region of interest" description="Disordered" evidence="1">
    <location>
        <begin position="83"/>
        <end position="106"/>
    </location>
</feature>
<feature type="compositionally biased region" description="Polar residues" evidence="1">
    <location>
        <begin position="27"/>
        <end position="36"/>
    </location>
</feature>
<gene>
    <name evidence="2" type="ORF">B0T11DRAFT_294660</name>
</gene>
<keyword evidence="3" id="KW-1185">Reference proteome</keyword>